<dbReference type="AlphaFoldDB" id="A0ABD0JPN8"/>
<proteinExistence type="predicted"/>
<evidence type="ECO:0000313" key="2">
    <source>
        <dbReference type="EMBL" id="KAK7476831.1"/>
    </source>
</evidence>
<organism evidence="2 3">
    <name type="scientific">Batillaria attramentaria</name>
    <dbReference type="NCBI Taxonomy" id="370345"/>
    <lineage>
        <taxon>Eukaryota</taxon>
        <taxon>Metazoa</taxon>
        <taxon>Spiralia</taxon>
        <taxon>Lophotrochozoa</taxon>
        <taxon>Mollusca</taxon>
        <taxon>Gastropoda</taxon>
        <taxon>Caenogastropoda</taxon>
        <taxon>Sorbeoconcha</taxon>
        <taxon>Cerithioidea</taxon>
        <taxon>Batillariidae</taxon>
        <taxon>Batillaria</taxon>
    </lineage>
</organism>
<comment type="caution">
    <text evidence="2">The sequence shown here is derived from an EMBL/GenBank/DDBJ whole genome shotgun (WGS) entry which is preliminary data.</text>
</comment>
<dbReference type="Proteomes" id="UP001519460">
    <property type="component" value="Unassembled WGS sequence"/>
</dbReference>
<dbReference type="EMBL" id="JACVVK020000364">
    <property type="protein sequence ID" value="KAK7476831.1"/>
    <property type="molecule type" value="Genomic_DNA"/>
</dbReference>
<keyword evidence="1" id="KW-1133">Transmembrane helix</keyword>
<feature type="transmembrane region" description="Helical" evidence="1">
    <location>
        <begin position="12"/>
        <end position="36"/>
    </location>
</feature>
<name>A0ABD0JPN8_9CAEN</name>
<sequence length="99" mass="10816">SFDPKEMGAFPVLIVVIAAAVAFAVGAGMCAFIFFFHRLCQGNQRAEKSSHRTEHAEPGDKEDELVMIDNVVYSGRRALPSHPFEDIAVCPQLPTVKGQ</sequence>
<gene>
    <name evidence="2" type="ORF">BaRGS_00031913</name>
</gene>
<reference evidence="2 3" key="1">
    <citation type="journal article" date="2023" name="Sci. Data">
        <title>Genome assembly of the Korean intertidal mud-creeper Batillaria attramentaria.</title>
        <authorList>
            <person name="Patra A.K."/>
            <person name="Ho P.T."/>
            <person name="Jun S."/>
            <person name="Lee S.J."/>
            <person name="Kim Y."/>
            <person name="Won Y.J."/>
        </authorList>
    </citation>
    <scope>NUCLEOTIDE SEQUENCE [LARGE SCALE GENOMIC DNA]</scope>
    <source>
        <strain evidence="2">Wonlab-2016</strain>
    </source>
</reference>
<keyword evidence="3" id="KW-1185">Reference proteome</keyword>
<keyword evidence="1" id="KW-0812">Transmembrane</keyword>
<evidence type="ECO:0000313" key="3">
    <source>
        <dbReference type="Proteomes" id="UP001519460"/>
    </source>
</evidence>
<accession>A0ABD0JPN8</accession>
<feature type="non-terminal residue" evidence="2">
    <location>
        <position position="1"/>
    </location>
</feature>
<keyword evidence="1" id="KW-0472">Membrane</keyword>
<evidence type="ECO:0000256" key="1">
    <source>
        <dbReference type="SAM" id="Phobius"/>
    </source>
</evidence>
<protein>
    <submittedName>
        <fullName evidence="2">Uncharacterized protein</fullName>
    </submittedName>
</protein>